<name>A0ABX8V692_9FLAO</name>
<proteinExistence type="predicted"/>
<dbReference type="EMBL" id="CP080429">
    <property type="protein sequence ID" value="QYJ68356.1"/>
    <property type="molecule type" value="Genomic_DNA"/>
</dbReference>
<protein>
    <submittedName>
        <fullName evidence="1">Uncharacterized protein</fullName>
    </submittedName>
</protein>
<dbReference type="RefSeq" id="WP_220640698.1">
    <property type="nucleotide sequence ID" value="NZ_CP080429.1"/>
</dbReference>
<sequence length="210" mass="23761">MKKLSYTQFLWKSKNAHGIHSPFVYGVVSKCFYNKVGKLYTKQRHVPVKGITPDVANVLYKIMFHFKPSTFYILGIEATKVTEMLRVLGEKLNTNPWFLSTLAPITSPIDLAYLSGSNTSELLPLLEEILPNANNKTVCVIGNIHKTNTTETAWDAIKKHPNVTVTIDTYHLGLVFFRSGQAKQHFTIRPYKNRLVDALLGIRNLWGLLG</sequence>
<organism evidence="1 2">
    <name type="scientific">Flavobacterium litorale</name>
    <dbReference type="NCBI Taxonomy" id="2856519"/>
    <lineage>
        <taxon>Bacteria</taxon>
        <taxon>Pseudomonadati</taxon>
        <taxon>Bacteroidota</taxon>
        <taxon>Flavobacteriia</taxon>
        <taxon>Flavobacteriales</taxon>
        <taxon>Flavobacteriaceae</taxon>
        <taxon>Flavobacterium</taxon>
    </lineage>
</organism>
<dbReference type="Proteomes" id="UP000825381">
    <property type="component" value="Chromosome"/>
</dbReference>
<accession>A0ABX8V692</accession>
<keyword evidence="2" id="KW-1185">Reference proteome</keyword>
<reference evidence="1 2" key="1">
    <citation type="submission" date="2021-07" db="EMBL/GenBank/DDBJ databases">
        <title>Flavobacterium WSW3-B6 sp.nov, isolated from seaweed.</title>
        <authorList>
            <person name="Muhammad N."/>
            <person name="Ho H."/>
            <person name="Lee Y.-J."/>
            <person name="Nguyen T."/>
            <person name="Ho J."/>
            <person name="Kim S.-G."/>
        </authorList>
    </citation>
    <scope>NUCLEOTIDE SEQUENCE [LARGE SCALE GENOMIC DNA]</scope>
    <source>
        <strain evidence="1 2">WSW3-B6</strain>
    </source>
</reference>
<evidence type="ECO:0000313" key="2">
    <source>
        <dbReference type="Proteomes" id="UP000825381"/>
    </source>
</evidence>
<gene>
    <name evidence="1" type="ORF">K1I41_00245</name>
</gene>
<evidence type="ECO:0000313" key="1">
    <source>
        <dbReference type="EMBL" id="QYJ68356.1"/>
    </source>
</evidence>